<keyword evidence="4 6" id="KW-1133">Transmembrane helix</keyword>
<dbReference type="InterPro" id="IPR045069">
    <property type="entry name" value="MATE_euk"/>
</dbReference>
<evidence type="ECO:0000256" key="1">
    <source>
        <dbReference type="ARBA" id="ARBA00004141"/>
    </source>
</evidence>
<dbReference type="PANTHER" id="PTHR11206">
    <property type="entry name" value="MULTIDRUG RESISTANCE PROTEIN"/>
    <property type="match status" value="1"/>
</dbReference>
<feature type="transmembrane region" description="Helical" evidence="6">
    <location>
        <begin position="290"/>
        <end position="313"/>
    </location>
</feature>
<dbReference type="OrthoDB" id="2126698at2759"/>
<comment type="subcellular location">
    <subcellularLocation>
        <location evidence="1">Membrane</location>
        <topology evidence="1">Multi-pass membrane protein</topology>
    </subcellularLocation>
</comment>
<dbReference type="InterPro" id="IPR002528">
    <property type="entry name" value="MATE_fam"/>
</dbReference>
<evidence type="ECO:0000256" key="3">
    <source>
        <dbReference type="ARBA" id="ARBA00022692"/>
    </source>
</evidence>
<feature type="transmembrane region" description="Helical" evidence="6">
    <location>
        <begin position="389"/>
        <end position="408"/>
    </location>
</feature>
<protein>
    <submittedName>
        <fullName evidence="7">Multidrug/Oligosaccharidyl-lipid/Polysaccharide (MOP) Flippase transporter</fullName>
    </submittedName>
</protein>
<dbReference type="Pfam" id="PF01554">
    <property type="entry name" value="MatE"/>
    <property type="match status" value="2"/>
</dbReference>
<sequence>MTIVLAGNLNEKDTSQYVNAATFSLMLFNLTTTAIGFGLASALDTLCSQAYGAKRYDKIGVYFQTGCLVLSANLILVGTATWYAEDILKWLGQDEEVARLSADFSRCLFPGIPFLCLYELTRKVLQSQNIIAPLVVIVVIGNVVNISAGYGLAYHTSLGFNGIAIGTSIGNMSLAILLVPYFMWRPHHLNQWWVHPWNLKAATRYLGAFLRLGIPGMLMDMMEMWGMETLSILSGLLPNGVEAVAAHSVLVNVNMLVDTTFYGFSVAANIRVGNYLGAGAFNHAKLARTVALQITFVISCTFAVLLFSFSGVIPRLILGGSESAALASKVMAIWAPLTVVDGLNTVCQGVCRGAGKQKSAAISNAVAYYAAGIPFGAYLAFQCHLGVEGLWFGTGLGDILAVTALMLLMKYRWNWEKLADDATKQANN</sequence>
<evidence type="ECO:0000256" key="2">
    <source>
        <dbReference type="ARBA" id="ARBA00010199"/>
    </source>
</evidence>
<keyword evidence="8" id="KW-1185">Reference proteome</keyword>
<keyword evidence="5 6" id="KW-0472">Membrane</keyword>
<dbReference type="GO" id="GO:0042910">
    <property type="term" value="F:xenobiotic transmembrane transporter activity"/>
    <property type="evidence" value="ECO:0007669"/>
    <property type="project" value="InterPro"/>
</dbReference>
<dbReference type="AlphaFoldDB" id="A0A225V0T4"/>
<evidence type="ECO:0000256" key="4">
    <source>
        <dbReference type="ARBA" id="ARBA00022989"/>
    </source>
</evidence>
<feature type="transmembrane region" description="Helical" evidence="6">
    <location>
        <begin position="160"/>
        <end position="182"/>
    </location>
</feature>
<comment type="similarity">
    <text evidence="2">Belongs to the multi antimicrobial extrusion (MATE) (TC 2.A.66.1) family.</text>
</comment>
<dbReference type="GO" id="GO:0016020">
    <property type="term" value="C:membrane"/>
    <property type="evidence" value="ECO:0007669"/>
    <property type="project" value="UniProtKB-SubCell"/>
</dbReference>
<dbReference type="CDD" id="cd13132">
    <property type="entry name" value="MATE_eukaryotic"/>
    <property type="match status" value="1"/>
</dbReference>
<gene>
    <name evidence="7" type="ORF">PHMEG_00031286</name>
</gene>
<organism evidence="7 8">
    <name type="scientific">Phytophthora megakarya</name>
    <dbReference type="NCBI Taxonomy" id="4795"/>
    <lineage>
        <taxon>Eukaryota</taxon>
        <taxon>Sar</taxon>
        <taxon>Stramenopiles</taxon>
        <taxon>Oomycota</taxon>
        <taxon>Peronosporomycetes</taxon>
        <taxon>Peronosporales</taxon>
        <taxon>Peronosporaceae</taxon>
        <taxon>Phytophthora</taxon>
    </lineage>
</organism>
<dbReference type="STRING" id="4795.A0A225V0T4"/>
<feature type="transmembrane region" description="Helical" evidence="6">
    <location>
        <begin position="20"/>
        <end position="40"/>
    </location>
</feature>
<accession>A0A225V0T4</accession>
<feature type="transmembrane region" description="Helical" evidence="6">
    <location>
        <begin position="130"/>
        <end position="153"/>
    </location>
</feature>
<evidence type="ECO:0000313" key="7">
    <source>
        <dbReference type="EMBL" id="OWY98049.1"/>
    </source>
</evidence>
<feature type="transmembrane region" description="Helical" evidence="6">
    <location>
        <begin position="202"/>
        <end position="219"/>
    </location>
</feature>
<dbReference type="NCBIfam" id="TIGR00797">
    <property type="entry name" value="matE"/>
    <property type="match status" value="1"/>
</dbReference>
<dbReference type="Proteomes" id="UP000198211">
    <property type="component" value="Unassembled WGS sequence"/>
</dbReference>
<keyword evidence="3 6" id="KW-0812">Transmembrane</keyword>
<dbReference type="EMBL" id="NBNE01009802">
    <property type="protein sequence ID" value="OWY98049.1"/>
    <property type="molecule type" value="Genomic_DNA"/>
</dbReference>
<proteinExistence type="inferred from homology"/>
<dbReference type="GO" id="GO:0015297">
    <property type="term" value="F:antiporter activity"/>
    <property type="evidence" value="ECO:0007669"/>
    <property type="project" value="InterPro"/>
</dbReference>
<dbReference type="GO" id="GO:1990961">
    <property type="term" value="P:xenobiotic detoxification by transmembrane export across the plasma membrane"/>
    <property type="evidence" value="ECO:0007669"/>
    <property type="project" value="InterPro"/>
</dbReference>
<feature type="transmembrane region" description="Helical" evidence="6">
    <location>
        <begin position="61"/>
        <end position="84"/>
    </location>
</feature>
<comment type="caution">
    <text evidence="7">The sequence shown here is derived from an EMBL/GenBank/DDBJ whole genome shotgun (WGS) entry which is preliminary data.</text>
</comment>
<evidence type="ECO:0000256" key="5">
    <source>
        <dbReference type="ARBA" id="ARBA00023136"/>
    </source>
</evidence>
<evidence type="ECO:0000256" key="6">
    <source>
        <dbReference type="SAM" id="Phobius"/>
    </source>
</evidence>
<name>A0A225V0T4_9STRA</name>
<evidence type="ECO:0000313" key="8">
    <source>
        <dbReference type="Proteomes" id="UP000198211"/>
    </source>
</evidence>
<reference evidence="8" key="1">
    <citation type="submission" date="2017-03" db="EMBL/GenBank/DDBJ databases">
        <title>Phytopthora megakarya and P. palmivora, two closely related causual agents of cacao black pod achieved similar genome size and gene model numbers by different mechanisms.</title>
        <authorList>
            <person name="Ali S."/>
            <person name="Shao J."/>
            <person name="Larry D.J."/>
            <person name="Kronmiller B."/>
            <person name="Shen D."/>
            <person name="Strem M.D."/>
            <person name="Melnick R.L."/>
            <person name="Guiltinan M.J."/>
            <person name="Tyler B.M."/>
            <person name="Meinhardt L.W."/>
            <person name="Bailey B.A."/>
        </authorList>
    </citation>
    <scope>NUCLEOTIDE SEQUENCE [LARGE SCALE GENOMIC DNA]</scope>
    <source>
        <strain evidence="8">zdho120</strain>
    </source>
</reference>